<dbReference type="GO" id="GO:0004633">
    <property type="term" value="F:phosphopantothenoylcysteine decarboxylase activity"/>
    <property type="evidence" value="ECO:0007669"/>
    <property type="project" value="UniProtKB-UniRule"/>
</dbReference>
<comment type="cofactor">
    <cofactor evidence="3">
        <name>FMN</name>
        <dbReference type="ChEBI" id="CHEBI:58210"/>
    </cofactor>
    <text evidence="3">Binds 1 FMN per subunit.</text>
</comment>
<sequence length="403" mass="42102">MKIIVGVTGGIAAYKVVGVIRALVLDGHDVHVIPTESALKFVGAPTFEAISRNPLATDLYEGVAEVRHVALGQSADVILVAPATANTIARITAGLADDLLGNSILASKAPLVIAPAMHTEMWQNPATAHNVATLRERGVRIVGPGEGRLTGRDSGIGRLADENEIVSAVLEAGGHGRTARDLDGRRIVISAGGTREPIDPVRFIGNRSSGRQGVALAEAAKQRGADVLLVAANLEIEVPAGIESFTVTTTAQLREAMLERAASADVVIMAAAVADYRPEDVSDTKMKKEADGGPVTLRLVQNPDILTELGHADRRARVLVGFAAETTSDEAELIRLAAEKRERKGCDLIAVNRVDGGRGFGAADNEVRLIDANGPLGAAVAGSKSDVAHAILDAARDLLRGRD</sequence>
<dbReference type="STRING" id="640635.SAMN04489806_1875"/>
<comment type="function">
    <text evidence="3">Catalyzes two sequential steps in the biosynthesis of coenzyme A. In the first step cysteine is conjugated to 4'-phosphopantothenate to form 4-phosphopantothenoylcysteine. In the second step the latter compound is decarboxylated to form 4'-phosphopantotheine.</text>
</comment>
<dbReference type="InterPro" id="IPR005252">
    <property type="entry name" value="CoaBC"/>
</dbReference>
<feature type="region of interest" description="Phosphopantothenoylcysteine decarboxylase" evidence="3">
    <location>
        <begin position="1"/>
        <end position="186"/>
    </location>
</feature>
<keyword evidence="2 3" id="KW-0456">Lyase</keyword>
<accession>A0A1H4MHJ4</accession>
<comment type="catalytic activity">
    <reaction evidence="3 4">
        <text>(R)-4'-phosphopantothenate + L-cysteine + CTP = N-[(R)-4-phosphopantothenoyl]-L-cysteine + CMP + diphosphate + H(+)</text>
        <dbReference type="Rhea" id="RHEA:19397"/>
        <dbReference type="ChEBI" id="CHEBI:10986"/>
        <dbReference type="ChEBI" id="CHEBI:15378"/>
        <dbReference type="ChEBI" id="CHEBI:33019"/>
        <dbReference type="ChEBI" id="CHEBI:35235"/>
        <dbReference type="ChEBI" id="CHEBI:37563"/>
        <dbReference type="ChEBI" id="CHEBI:59458"/>
        <dbReference type="ChEBI" id="CHEBI:60377"/>
        <dbReference type="EC" id="6.3.2.5"/>
    </reaction>
</comment>
<keyword evidence="3" id="KW-0479">Metal-binding</keyword>
<comment type="function">
    <text evidence="4">Catalyzes two steps in the biosynthesis of coenzyme A. In the first step cysteine is conjugated to 4'-phosphopantothenate to form 4-phosphopantothenoylcysteine, in the latter compound is decarboxylated to form 4'-phosphopantotheine.</text>
</comment>
<feature type="region of interest" description="Phosphopantothenate--cysteine ligase" evidence="3">
    <location>
        <begin position="187"/>
        <end position="403"/>
    </location>
</feature>
<protein>
    <recommendedName>
        <fullName evidence="3">Coenzyme A biosynthesis bifunctional protein CoaBC</fullName>
    </recommendedName>
    <alternativeName>
        <fullName evidence="3">DNA/pantothenate metabolism flavoprotein</fullName>
    </alternativeName>
    <alternativeName>
        <fullName evidence="3">Phosphopantothenoylcysteine synthetase/decarboxylase</fullName>
        <shortName evidence="3">PPCS-PPCDC</shortName>
    </alternativeName>
    <domain>
        <recommendedName>
            <fullName evidence="3">Phosphopantothenoylcysteine decarboxylase</fullName>
            <shortName evidence="3">PPC decarboxylase</shortName>
            <shortName evidence="3">PPC-DC</shortName>
            <ecNumber evidence="3">4.1.1.36</ecNumber>
        </recommendedName>
        <alternativeName>
            <fullName evidence="3">CoaC</fullName>
        </alternativeName>
    </domain>
    <domain>
        <recommendedName>
            <fullName evidence="3">Phosphopantothenate--cysteine ligase</fullName>
            <ecNumber evidence="3">6.3.2.5</ecNumber>
        </recommendedName>
        <alternativeName>
            <fullName evidence="3">CoaB</fullName>
        </alternativeName>
        <alternativeName>
            <fullName evidence="3">Phosphopantothenoylcysteine synthetase</fullName>
            <shortName evidence="3">PPC synthetase</shortName>
            <shortName evidence="3">PPC-S</shortName>
        </alternativeName>
    </domain>
</protein>
<keyword evidence="1 3" id="KW-0210">Decarboxylase</keyword>
<organism evidence="7 8">
    <name type="scientific">Paramicrobacterium humi</name>
    <dbReference type="NCBI Taxonomy" id="640635"/>
    <lineage>
        <taxon>Bacteria</taxon>
        <taxon>Bacillati</taxon>
        <taxon>Actinomycetota</taxon>
        <taxon>Actinomycetes</taxon>
        <taxon>Micrococcales</taxon>
        <taxon>Microbacteriaceae</taxon>
        <taxon>Paramicrobacterium</taxon>
    </lineage>
</organism>
<dbReference type="Pfam" id="PF02441">
    <property type="entry name" value="Flavoprotein"/>
    <property type="match status" value="1"/>
</dbReference>
<dbReference type="RefSeq" id="WP_091183039.1">
    <property type="nucleotide sequence ID" value="NZ_FNRY01000001.1"/>
</dbReference>
<keyword evidence="3 4" id="KW-0285">Flavoprotein</keyword>
<dbReference type="PANTHER" id="PTHR14359">
    <property type="entry name" value="HOMO-OLIGOMERIC FLAVIN CONTAINING CYS DECARBOXYLASE FAMILY"/>
    <property type="match status" value="1"/>
</dbReference>
<dbReference type="SUPFAM" id="SSF102645">
    <property type="entry name" value="CoaB-like"/>
    <property type="match status" value="1"/>
</dbReference>
<comment type="catalytic activity">
    <reaction evidence="3 4">
        <text>N-[(R)-4-phosphopantothenoyl]-L-cysteine + H(+) = (R)-4'-phosphopantetheine + CO2</text>
        <dbReference type="Rhea" id="RHEA:16793"/>
        <dbReference type="ChEBI" id="CHEBI:15378"/>
        <dbReference type="ChEBI" id="CHEBI:16526"/>
        <dbReference type="ChEBI" id="CHEBI:59458"/>
        <dbReference type="ChEBI" id="CHEBI:61723"/>
        <dbReference type="EC" id="4.1.1.36"/>
    </reaction>
</comment>
<dbReference type="Pfam" id="PF04127">
    <property type="entry name" value="DFP"/>
    <property type="match status" value="1"/>
</dbReference>
<dbReference type="PANTHER" id="PTHR14359:SF6">
    <property type="entry name" value="PHOSPHOPANTOTHENOYLCYSTEINE DECARBOXYLASE"/>
    <property type="match status" value="1"/>
</dbReference>
<dbReference type="GO" id="GO:0010181">
    <property type="term" value="F:FMN binding"/>
    <property type="evidence" value="ECO:0007669"/>
    <property type="project" value="UniProtKB-UniRule"/>
</dbReference>
<dbReference type="Gene3D" id="3.40.50.10300">
    <property type="entry name" value="CoaB-like"/>
    <property type="match status" value="1"/>
</dbReference>
<dbReference type="AlphaFoldDB" id="A0A1H4MHJ4"/>
<dbReference type="InterPro" id="IPR036551">
    <property type="entry name" value="Flavin_trans-like"/>
</dbReference>
<name>A0A1H4MHJ4_9MICO</name>
<feature type="binding site" evidence="3">
    <location>
        <position position="344"/>
    </location>
    <ligand>
        <name>CTP</name>
        <dbReference type="ChEBI" id="CHEBI:37563"/>
    </ligand>
</feature>
<dbReference type="UniPathway" id="UPA00241">
    <property type="reaction ID" value="UER00353"/>
</dbReference>
<dbReference type="InterPro" id="IPR003382">
    <property type="entry name" value="Flavoprotein"/>
</dbReference>
<proteinExistence type="inferred from homology"/>
<dbReference type="GO" id="GO:0046872">
    <property type="term" value="F:metal ion binding"/>
    <property type="evidence" value="ECO:0007669"/>
    <property type="project" value="UniProtKB-KW"/>
</dbReference>
<dbReference type="SUPFAM" id="SSF52507">
    <property type="entry name" value="Homo-oligomeric flavin-containing Cys decarboxylases, HFCD"/>
    <property type="match status" value="1"/>
</dbReference>
<dbReference type="GO" id="GO:0004632">
    <property type="term" value="F:phosphopantothenate--cysteine ligase activity"/>
    <property type="evidence" value="ECO:0007669"/>
    <property type="project" value="UniProtKB-UniRule"/>
</dbReference>
<comment type="similarity">
    <text evidence="3 4">In the N-terminal section; belongs to the HFCD (homo-oligomeric flavin containing Cys decarboxylase) superfamily.</text>
</comment>
<feature type="binding site" evidence="3">
    <location>
        <begin position="303"/>
        <end position="306"/>
    </location>
    <ligand>
        <name>CTP</name>
        <dbReference type="ChEBI" id="CHEBI:37563"/>
    </ligand>
</feature>
<dbReference type="Proteomes" id="UP000199183">
    <property type="component" value="Unassembled WGS sequence"/>
</dbReference>
<comment type="pathway">
    <text evidence="3 4">Cofactor biosynthesis; coenzyme A biosynthesis; CoA from (R)-pantothenate: step 2/5.</text>
</comment>
<comment type="cofactor">
    <cofactor evidence="3">
        <name>Mg(2+)</name>
        <dbReference type="ChEBI" id="CHEBI:18420"/>
    </cofactor>
</comment>
<dbReference type="GO" id="GO:0015937">
    <property type="term" value="P:coenzyme A biosynthetic process"/>
    <property type="evidence" value="ECO:0007669"/>
    <property type="project" value="UniProtKB-UniRule"/>
</dbReference>
<feature type="domain" description="Flavoprotein" evidence="5">
    <location>
        <begin position="1"/>
        <end position="171"/>
    </location>
</feature>
<feature type="binding site" evidence="3">
    <location>
        <position position="340"/>
    </location>
    <ligand>
        <name>CTP</name>
        <dbReference type="ChEBI" id="CHEBI:37563"/>
    </ligand>
</feature>
<dbReference type="GO" id="GO:0015941">
    <property type="term" value="P:pantothenate catabolic process"/>
    <property type="evidence" value="ECO:0007669"/>
    <property type="project" value="InterPro"/>
</dbReference>
<dbReference type="NCBIfam" id="TIGR00521">
    <property type="entry name" value="coaBC_dfp"/>
    <property type="match status" value="1"/>
</dbReference>
<evidence type="ECO:0000259" key="5">
    <source>
        <dbReference type="Pfam" id="PF02441"/>
    </source>
</evidence>
<keyword evidence="3 4" id="KW-0288">FMN</keyword>
<dbReference type="EC" id="4.1.1.36" evidence="3"/>
<comment type="similarity">
    <text evidence="3 4">In the C-terminal section; belongs to the PPC synthetase family.</text>
</comment>
<feature type="binding site" evidence="3">
    <location>
        <position position="285"/>
    </location>
    <ligand>
        <name>CTP</name>
        <dbReference type="ChEBI" id="CHEBI:37563"/>
    </ligand>
</feature>
<dbReference type="InterPro" id="IPR007085">
    <property type="entry name" value="DNA/pantothenate-metab_flavo_C"/>
</dbReference>
<keyword evidence="8" id="KW-1185">Reference proteome</keyword>
<evidence type="ECO:0000259" key="6">
    <source>
        <dbReference type="Pfam" id="PF04127"/>
    </source>
</evidence>
<evidence type="ECO:0000256" key="1">
    <source>
        <dbReference type="ARBA" id="ARBA00022793"/>
    </source>
</evidence>
<dbReference type="GO" id="GO:0071513">
    <property type="term" value="C:phosphopantothenoylcysteine decarboxylase complex"/>
    <property type="evidence" value="ECO:0007669"/>
    <property type="project" value="TreeGrafter"/>
</dbReference>
<dbReference type="OrthoDB" id="9802554at2"/>
<gene>
    <name evidence="3" type="primary">coaBC</name>
    <name evidence="7" type="ORF">SAMN04489806_1875</name>
</gene>
<evidence type="ECO:0000313" key="7">
    <source>
        <dbReference type="EMBL" id="SEB82469.1"/>
    </source>
</evidence>
<keyword evidence="3" id="KW-0511">Multifunctional enzyme</keyword>
<dbReference type="EMBL" id="FNRY01000001">
    <property type="protein sequence ID" value="SEB82469.1"/>
    <property type="molecule type" value="Genomic_DNA"/>
</dbReference>
<evidence type="ECO:0000256" key="3">
    <source>
        <dbReference type="HAMAP-Rule" id="MF_02225"/>
    </source>
</evidence>
<keyword evidence="3" id="KW-0460">Magnesium</keyword>
<dbReference type="EC" id="6.3.2.5" evidence="3"/>
<evidence type="ECO:0000313" key="8">
    <source>
        <dbReference type="Proteomes" id="UP000199183"/>
    </source>
</evidence>
<feature type="domain" description="DNA/pantothenate metabolism flavoprotein C-terminal" evidence="6">
    <location>
        <begin position="182"/>
        <end position="395"/>
    </location>
</feature>
<comment type="caution">
    <text evidence="3">Lacks conserved residue(s) required for the propagation of feature annotation.</text>
</comment>
<dbReference type="InterPro" id="IPR035929">
    <property type="entry name" value="CoaB-like_sf"/>
</dbReference>
<dbReference type="Gene3D" id="3.40.50.1950">
    <property type="entry name" value="Flavin prenyltransferase-like"/>
    <property type="match status" value="1"/>
</dbReference>
<comment type="pathway">
    <text evidence="3 4">Cofactor biosynthesis; coenzyme A biosynthesis; CoA from (R)-pantothenate: step 3/5.</text>
</comment>
<feature type="binding site" evidence="3">
    <location>
        <position position="322"/>
    </location>
    <ligand>
        <name>CTP</name>
        <dbReference type="ChEBI" id="CHEBI:37563"/>
    </ligand>
</feature>
<reference evidence="7 8" key="1">
    <citation type="submission" date="2016-10" db="EMBL/GenBank/DDBJ databases">
        <authorList>
            <person name="de Groot N.N."/>
        </authorList>
    </citation>
    <scope>NUCLEOTIDE SEQUENCE [LARGE SCALE GENOMIC DNA]</scope>
    <source>
        <strain evidence="7 8">DSM 21799</strain>
    </source>
</reference>
<evidence type="ECO:0000256" key="4">
    <source>
        <dbReference type="RuleBase" id="RU364078"/>
    </source>
</evidence>
<feature type="binding site" evidence="3">
    <location>
        <position position="275"/>
    </location>
    <ligand>
        <name>CTP</name>
        <dbReference type="ChEBI" id="CHEBI:37563"/>
    </ligand>
</feature>
<dbReference type="HAMAP" id="MF_02225">
    <property type="entry name" value="CoaBC"/>
    <property type="match status" value="1"/>
</dbReference>
<evidence type="ECO:0000256" key="2">
    <source>
        <dbReference type="ARBA" id="ARBA00023239"/>
    </source>
</evidence>
<keyword evidence="3 4" id="KW-0436">Ligase</keyword>